<evidence type="ECO:0000313" key="1">
    <source>
        <dbReference type="EMBL" id="HIQ29229.1"/>
    </source>
</evidence>
<accession>A0A832ZUJ1</accession>
<dbReference type="AlphaFoldDB" id="A0A832ZUJ1"/>
<reference evidence="1" key="1">
    <citation type="journal article" date="2020" name="ISME J.">
        <title>Gammaproteobacteria mediating utilization of methyl-, sulfur- and petroleum organic compounds in deep ocean hydrothermal plumes.</title>
        <authorList>
            <person name="Zhou Z."/>
            <person name="Liu Y."/>
            <person name="Pan J."/>
            <person name="Cron B.R."/>
            <person name="Toner B.M."/>
            <person name="Anantharaman K."/>
            <person name="Breier J.A."/>
            <person name="Dick G.J."/>
            <person name="Li M."/>
        </authorList>
    </citation>
    <scope>NUCLEOTIDE SEQUENCE</scope>
    <source>
        <strain evidence="1">SZUA-1515</strain>
    </source>
</reference>
<gene>
    <name evidence="1" type="ORF">EYH45_01545</name>
</gene>
<proteinExistence type="predicted"/>
<name>A0A832ZUJ1_CALS0</name>
<protein>
    <submittedName>
        <fullName evidence="1">Uncharacterized protein</fullName>
    </submittedName>
</protein>
<dbReference type="EMBL" id="DQVM01000029">
    <property type="protein sequence ID" value="HIQ29229.1"/>
    <property type="molecule type" value="Genomic_DNA"/>
</dbReference>
<dbReference type="Proteomes" id="UP000608579">
    <property type="component" value="Unassembled WGS sequence"/>
</dbReference>
<sequence>MSWIEDTVSFRGYVRRSGNSLVVTIPAELSQRFLIKEGQEFIILGMGRKTPDFEGALQIYLGYFVVYEKAPVVFLKITNVKGEQLEVINQIAKMLGSTYVTPVEDGVKIVLGSIERGVIKRARSMEEAKSIAASLVAELKSHGIDVEEYSVSEEILERRDLDPSVVSKAPSKAGENIRYKWEL</sequence>
<comment type="caution">
    <text evidence="1">The sequence shown here is derived from an EMBL/GenBank/DDBJ whole genome shotgun (WGS) entry which is preliminary data.</text>
</comment>
<evidence type="ECO:0000313" key="2">
    <source>
        <dbReference type="Proteomes" id="UP000608579"/>
    </source>
</evidence>
<organism evidence="1 2">
    <name type="scientific">Caldiarchaeum subterraneum</name>
    <dbReference type="NCBI Taxonomy" id="311458"/>
    <lineage>
        <taxon>Archaea</taxon>
        <taxon>Nitrososphaerota</taxon>
        <taxon>Candidatus Caldarchaeales</taxon>
        <taxon>Candidatus Caldarchaeaceae</taxon>
        <taxon>Candidatus Caldarchaeum</taxon>
    </lineage>
</organism>